<evidence type="ECO:0000313" key="2">
    <source>
        <dbReference type="EMBL" id="PQP21924.1"/>
    </source>
</evidence>
<sequence length="79" mass="8908">MARRHTLRSLSRHAPAPSPERIDAYRRARYRITAATGGMLPRANCPPADTPMPNSERNAVVPPIAQGFCTLRWHPYLPF</sequence>
<protein>
    <submittedName>
        <fullName evidence="2">Uncharacterized protein</fullName>
    </submittedName>
</protein>
<feature type="region of interest" description="Disordered" evidence="1">
    <location>
        <begin position="1"/>
        <end position="22"/>
    </location>
</feature>
<evidence type="ECO:0000256" key="1">
    <source>
        <dbReference type="SAM" id="MobiDB-lite"/>
    </source>
</evidence>
<feature type="region of interest" description="Disordered" evidence="1">
    <location>
        <begin position="39"/>
        <end position="58"/>
    </location>
</feature>
<accession>A0A2S8J4E3</accession>
<comment type="caution">
    <text evidence="2">The sequence shown here is derived from an EMBL/GenBank/DDBJ whole genome shotgun (WGS) entry which is preliminary data.</text>
</comment>
<dbReference type="Proteomes" id="UP000238206">
    <property type="component" value="Unassembled WGS sequence"/>
</dbReference>
<proteinExistence type="predicted"/>
<organism evidence="2 3">
    <name type="scientific">Burkholderia cepacia</name>
    <name type="common">Pseudomonas cepacia</name>
    <dbReference type="NCBI Taxonomy" id="292"/>
    <lineage>
        <taxon>Bacteria</taxon>
        <taxon>Pseudomonadati</taxon>
        <taxon>Pseudomonadota</taxon>
        <taxon>Betaproteobacteria</taxon>
        <taxon>Burkholderiales</taxon>
        <taxon>Burkholderiaceae</taxon>
        <taxon>Burkholderia</taxon>
        <taxon>Burkholderia cepacia complex</taxon>
    </lineage>
</organism>
<name>A0A2S8J4E3_BURCE</name>
<dbReference type="AlphaFoldDB" id="A0A2S8J4E3"/>
<feature type="compositionally biased region" description="Basic residues" evidence="1">
    <location>
        <begin position="1"/>
        <end position="11"/>
    </location>
</feature>
<reference evidence="2 3" key="1">
    <citation type="submission" date="2018-02" db="EMBL/GenBank/DDBJ databases">
        <title>Draft genome sequencing of Burkholderia cepacia Y14-15.</title>
        <authorList>
            <person name="Zheng B.-X."/>
        </authorList>
    </citation>
    <scope>NUCLEOTIDE SEQUENCE [LARGE SCALE GENOMIC DNA]</scope>
    <source>
        <strain evidence="2 3">Y14-15</strain>
    </source>
</reference>
<dbReference type="EMBL" id="PUIQ01000002">
    <property type="protein sequence ID" value="PQP21924.1"/>
    <property type="molecule type" value="Genomic_DNA"/>
</dbReference>
<evidence type="ECO:0000313" key="3">
    <source>
        <dbReference type="Proteomes" id="UP000238206"/>
    </source>
</evidence>
<gene>
    <name evidence="2" type="ORF">C5615_02955</name>
</gene>